<reference evidence="1" key="1">
    <citation type="journal article" date="2020" name="Nature">
        <title>Giant virus diversity and host interactions through global metagenomics.</title>
        <authorList>
            <person name="Schulz F."/>
            <person name="Roux S."/>
            <person name="Paez-Espino D."/>
            <person name="Jungbluth S."/>
            <person name="Walsh D.A."/>
            <person name="Denef V.J."/>
            <person name="McMahon K.D."/>
            <person name="Konstantinidis K.T."/>
            <person name="Eloe-Fadrosh E.A."/>
            <person name="Kyrpides N.C."/>
            <person name="Woyke T."/>
        </authorList>
    </citation>
    <scope>NUCLEOTIDE SEQUENCE</scope>
    <source>
        <strain evidence="1">GVMAG-S-1017745-26</strain>
    </source>
</reference>
<proteinExistence type="predicted"/>
<organism evidence="1">
    <name type="scientific">viral metagenome</name>
    <dbReference type="NCBI Taxonomy" id="1070528"/>
    <lineage>
        <taxon>unclassified sequences</taxon>
        <taxon>metagenomes</taxon>
        <taxon>organismal metagenomes</taxon>
    </lineage>
</organism>
<protein>
    <submittedName>
        <fullName evidence="1">Uncharacterized protein</fullName>
    </submittedName>
</protein>
<sequence>MSFHTVRIKKNLSSNNNKSKKISFIKKIKKKSKKPLEKPLETALETALEKTLEKPLETHLETTQTVSQQKKNKNITVNIIKKNVNIKKYVYNNFIPFNISKENLNSNHYIGVLIVNSISVNKLHNLKWDNLDNIYLNITRVLLCNNNKFPIIEIPLNDYQSGFKFKKFIKKTVISKWMINRKYIQGIKLLGNYGNIHMYTLIMNNTKFVKNKKFSKAMGKNFIWRNIFDQYKIQKDDIGQKKISQENIYKKILKNRNTSLVKYNLNLQPYLTNSNEDYPNKDYPNEDYLTKYLLDYEYILHQLSSFIFE</sequence>
<dbReference type="EMBL" id="MN740584">
    <property type="protein sequence ID" value="QHU35162.1"/>
    <property type="molecule type" value="Genomic_DNA"/>
</dbReference>
<dbReference type="AlphaFoldDB" id="A0A6C0M0X5"/>
<name>A0A6C0M0X5_9ZZZZ</name>
<evidence type="ECO:0000313" key="1">
    <source>
        <dbReference type="EMBL" id="QHU35162.1"/>
    </source>
</evidence>
<accession>A0A6C0M0X5</accession>